<name>A0A9P0A143_BEMTA</name>
<reference evidence="1" key="1">
    <citation type="submission" date="2021-12" db="EMBL/GenBank/DDBJ databases">
        <authorList>
            <person name="King R."/>
        </authorList>
    </citation>
    <scope>NUCLEOTIDE SEQUENCE</scope>
</reference>
<evidence type="ECO:0000313" key="1">
    <source>
        <dbReference type="EMBL" id="CAH0383565.1"/>
    </source>
</evidence>
<proteinExistence type="predicted"/>
<accession>A0A9P0A143</accession>
<evidence type="ECO:0000313" key="2">
    <source>
        <dbReference type="Proteomes" id="UP001152759"/>
    </source>
</evidence>
<protein>
    <submittedName>
        <fullName evidence="1">Uncharacterized protein</fullName>
    </submittedName>
</protein>
<dbReference type="EMBL" id="OU963871">
    <property type="protein sequence ID" value="CAH0383565.1"/>
    <property type="molecule type" value="Genomic_DNA"/>
</dbReference>
<gene>
    <name evidence="1" type="ORF">BEMITA_LOCUS3003</name>
</gene>
<dbReference type="AlphaFoldDB" id="A0A9P0A143"/>
<organism evidence="1 2">
    <name type="scientific">Bemisia tabaci</name>
    <name type="common">Sweetpotato whitefly</name>
    <name type="synonym">Aleurodes tabaci</name>
    <dbReference type="NCBI Taxonomy" id="7038"/>
    <lineage>
        <taxon>Eukaryota</taxon>
        <taxon>Metazoa</taxon>
        <taxon>Ecdysozoa</taxon>
        <taxon>Arthropoda</taxon>
        <taxon>Hexapoda</taxon>
        <taxon>Insecta</taxon>
        <taxon>Pterygota</taxon>
        <taxon>Neoptera</taxon>
        <taxon>Paraneoptera</taxon>
        <taxon>Hemiptera</taxon>
        <taxon>Sternorrhyncha</taxon>
        <taxon>Aleyrodoidea</taxon>
        <taxon>Aleyrodidae</taxon>
        <taxon>Aleyrodinae</taxon>
        <taxon>Bemisia</taxon>
    </lineage>
</organism>
<sequence>MHSSRGNPTPQRNDSILAESIFVQDICVQEIKPQESFDVNLAMVDSLASEVYDQLLVDDNTLDGKLILPEVGYYSTAQLGIRLLDVKSKLQLQSLSNEEREYLKALRDIEFHVPQPFYEFYRSIGSVTDKMGKETYPSVADLPTQRAGGRGGNHSPAFTQQTHNLFEEVPC</sequence>
<dbReference type="Proteomes" id="UP001152759">
    <property type="component" value="Chromosome 10"/>
</dbReference>
<keyword evidence="2" id="KW-1185">Reference proteome</keyword>